<dbReference type="SMART" id="SM00854">
    <property type="entry name" value="PGA_cap"/>
    <property type="match status" value="1"/>
</dbReference>
<dbReference type="AlphaFoldDB" id="A0A949WTR8"/>
<dbReference type="Proteomes" id="UP000694308">
    <property type="component" value="Unassembled WGS sequence"/>
</dbReference>
<keyword evidence="1" id="KW-0812">Transmembrane</keyword>
<gene>
    <name evidence="3" type="ORF">I6U48_26945</name>
</gene>
<proteinExistence type="predicted"/>
<feature type="domain" description="Capsule synthesis protein CapA" evidence="2">
    <location>
        <begin position="73"/>
        <end position="301"/>
    </location>
</feature>
<evidence type="ECO:0000313" key="3">
    <source>
        <dbReference type="EMBL" id="MBV7276516.1"/>
    </source>
</evidence>
<feature type="transmembrane region" description="Helical" evidence="1">
    <location>
        <begin position="12"/>
        <end position="36"/>
    </location>
</feature>
<comment type="caution">
    <text evidence="3">The sequence shown here is derived from an EMBL/GenBank/DDBJ whole genome shotgun (WGS) entry which is preliminary data.</text>
</comment>
<reference evidence="3" key="1">
    <citation type="submission" date="2020-12" db="EMBL/GenBank/DDBJ databases">
        <title>Clostridium thailandense sp. nov., a novel acetogenic bacterium isolated from peat land soil in Thailand.</title>
        <authorList>
            <person name="Chaikitkaew S."/>
            <person name="Birkeland N.K."/>
        </authorList>
    </citation>
    <scope>NUCLEOTIDE SEQUENCE</scope>
    <source>
        <strain evidence="3">PL3</strain>
    </source>
</reference>
<dbReference type="PANTHER" id="PTHR33393">
    <property type="entry name" value="POLYGLUTAMINE SYNTHESIS ACCESSORY PROTEIN RV0574C-RELATED"/>
    <property type="match status" value="1"/>
</dbReference>
<keyword evidence="1" id="KW-0472">Membrane</keyword>
<sequence length="382" mass="43587">MGKLMKKSKKKIFIIRRIFVLASLCIIIFIPSFILVKHINKPKTSVAKPVTSLPSKSDLDSNKITQKSLAEVTISSVGDCTIGHDSKFVFENSLPYQLKKHNYDYGYFFRNTVDIFKNDDLTIANLETTFTNSKDKADKQFTFKSPPEYVKVLSLGSIEAVNISNNHIYDYLEKGFADTKDTLKNENINFFGEGNIWTTELKGVKLGFLGYRGFSYDNKFLTKLKNDIDELKSKGYIVIINFHWGDESQYYPNEVQKYLAHFSIDNNADLIIGHHPHVIEGIETYKGKTICYSLANFCFGGNTYPSDKDSFILQSRFKVEDGRLKSYGIRVIPCSISSVKNINDYCPTPMEGDEKNSFLIKLNKLSPKAGFKITDEFTYFNL</sequence>
<evidence type="ECO:0000256" key="1">
    <source>
        <dbReference type="SAM" id="Phobius"/>
    </source>
</evidence>
<keyword evidence="4" id="KW-1185">Reference proteome</keyword>
<name>A0A949WTR8_9CLOT</name>
<evidence type="ECO:0000259" key="2">
    <source>
        <dbReference type="SMART" id="SM00854"/>
    </source>
</evidence>
<protein>
    <submittedName>
        <fullName evidence="3">CapA family protein</fullName>
    </submittedName>
</protein>
<dbReference type="PANTHER" id="PTHR33393:SF11">
    <property type="entry name" value="POLYGLUTAMINE SYNTHESIS ACCESSORY PROTEIN RV0574C-RELATED"/>
    <property type="match status" value="1"/>
</dbReference>
<accession>A0A949WTR8</accession>
<organism evidence="3 4">
    <name type="scientific">Clostridium thailandense</name>
    <dbReference type="NCBI Taxonomy" id="2794346"/>
    <lineage>
        <taxon>Bacteria</taxon>
        <taxon>Bacillati</taxon>
        <taxon>Bacillota</taxon>
        <taxon>Clostridia</taxon>
        <taxon>Eubacteriales</taxon>
        <taxon>Clostridiaceae</taxon>
        <taxon>Clostridium</taxon>
    </lineage>
</organism>
<keyword evidence="1" id="KW-1133">Transmembrane helix</keyword>
<dbReference type="InterPro" id="IPR019079">
    <property type="entry name" value="Capsule_synth_CapA"/>
</dbReference>
<dbReference type="CDD" id="cd07381">
    <property type="entry name" value="MPP_CapA"/>
    <property type="match status" value="1"/>
</dbReference>
<evidence type="ECO:0000313" key="4">
    <source>
        <dbReference type="Proteomes" id="UP000694308"/>
    </source>
</evidence>
<dbReference type="EMBL" id="JAEEGC010000181">
    <property type="protein sequence ID" value="MBV7276516.1"/>
    <property type="molecule type" value="Genomic_DNA"/>
</dbReference>
<dbReference type="InterPro" id="IPR052169">
    <property type="entry name" value="CW_Biosynth-Accessory"/>
</dbReference>
<dbReference type="Pfam" id="PF09587">
    <property type="entry name" value="PGA_cap"/>
    <property type="match status" value="1"/>
</dbReference>